<protein>
    <submittedName>
        <fullName evidence="1">DUF1631 family protein</fullName>
    </submittedName>
</protein>
<keyword evidence="2" id="KW-1185">Reference proteome</keyword>
<dbReference type="Pfam" id="PF07793">
    <property type="entry name" value="DUF1631"/>
    <property type="match status" value="1"/>
</dbReference>
<sequence length="768" mass="84388">MRWNCWICCQVFKKAAIQEAGNDSLQIKTCRTAILCKNTILADTVATCSLSSSSIPMASRPVDGNNSVNLIPAERREEILHELAVLASNTANAQIDAMTTRLSEALLRASTACIDPAQARLHFNAASLLKKNRYPFYYVVSERLAAMLKQEVQSAANPDFQPVDTGDAPPSLAPDVDIDKKLCLVKASRAVENEHTERMIALGMRLGGLLGRNPFITAENPFRPYIFLSVIHDAWCEFQPDISAHHLVFPLLGPELCLDMGPILHALNAALVKLGVMPQLVQVHRAADGTESVQAIEEPDSDPLLPRLRRLFPDAAGKEGDKPLSTGFPALFDDAAVVASAARNALLGHLAGPERNRAGLLDELRRDAARIGLGESDDKVLELVAKIFAVIHRHEQIATELKTVLLQLQVPLLKAALVKPEFFFRRSYPARRAIDMLIDLSAGWEPAKGASDSLYLLLVRSVIRIADEADRRPAVFADVVSDLDAYRRREETAASQALKAWIAQGLQDEKMLEAKRSAERQVALRIGTGEIVAFVEAFLEEKWVPVLTLAYSVSEQKPQAVDHALKTMDDLVWSVKPKITADERKELLAKLPSVVAALNKWLDLIRWDDEGRVRFFNDLAKCHASIVRAPLELSPERQVQIALALAKQAAERRLRRQANARPEPVADAFDAQVSALEQGAWIDFGKGEHTRRLRLGWVSPLRNLYIFGTRERQEALSMSAEEVAAALREGRAHLVPGAGLVGQALAEALGIDHGDSANNDSNTSQSAA</sequence>
<dbReference type="EMBL" id="QYUO01000001">
    <property type="protein sequence ID" value="RJF97269.1"/>
    <property type="molecule type" value="Genomic_DNA"/>
</dbReference>
<organism evidence="1 2">
    <name type="scientific">Noviherbaspirillum saxi</name>
    <dbReference type="NCBI Taxonomy" id="2320863"/>
    <lineage>
        <taxon>Bacteria</taxon>
        <taxon>Pseudomonadati</taxon>
        <taxon>Pseudomonadota</taxon>
        <taxon>Betaproteobacteria</taxon>
        <taxon>Burkholderiales</taxon>
        <taxon>Oxalobacteraceae</taxon>
        <taxon>Noviherbaspirillum</taxon>
    </lineage>
</organism>
<dbReference type="Proteomes" id="UP000265955">
    <property type="component" value="Unassembled WGS sequence"/>
</dbReference>
<accession>A0A3A3G8Q4</accession>
<dbReference type="AlphaFoldDB" id="A0A3A3G8Q4"/>
<name>A0A3A3G8Q4_9BURK</name>
<comment type="caution">
    <text evidence="1">The sequence shown here is derived from an EMBL/GenBank/DDBJ whole genome shotgun (WGS) entry which is preliminary data.</text>
</comment>
<reference evidence="2" key="1">
    <citation type="submission" date="2018-09" db="EMBL/GenBank/DDBJ databases">
        <authorList>
            <person name="Zhu H."/>
        </authorList>
    </citation>
    <scope>NUCLEOTIDE SEQUENCE [LARGE SCALE GENOMIC DNA]</scope>
    <source>
        <strain evidence="2">K1R23-30</strain>
    </source>
</reference>
<dbReference type="InterPro" id="IPR012434">
    <property type="entry name" value="DUF1631"/>
</dbReference>
<evidence type="ECO:0000313" key="2">
    <source>
        <dbReference type="Proteomes" id="UP000265955"/>
    </source>
</evidence>
<evidence type="ECO:0000313" key="1">
    <source>
        <dbReference type="EMBL" id="RJF97269.1"/>
    </source>
</evidence>
<gene>
    <name evidence="1" type="ORF">D3871_01000</name>
</gene>
<proteinExistence type="predicted"/>